<evidence type="ECO:0000256" key="2">
    <source>
        <dbReference type="ARBA" id="ARBA00022679"/>
    </source>
</evidence>
<dbReference type="InterPro" id="IPR016874">
    <property type="entry name" value="TcmP-like"/>
</dbReference>
<evidence type="ECO:0000256" key="1">
    <source>
        <dbReference type="ARBA" id="ARBA00022603"/>
    </source>
</evidence>
<keyword evidence="4" id="KW-1185">Reference proteome</keyword>
<evidence type="ECO:0000313" key="4">
    <source>
        <dbReference type="Proteomes" id="UP000286045"/>
    </source>
</evidence>
<dbReference type="PANTHER" id="PTHR43619:SF2">
    <property type="entry name" value="S-ADENOSYL-L-METHIONINE-DEPENDENT METHYLTRANSFERASES SUPERFAMILY PROTEIN"/>
    <property type="match status" value="1"/>
</dbReference>
<dbReference type="Gene3D" id="3.40.50.150">
    <property type="entry name" value="Vaccinia Virus protein VP39"/>
    <property type="match status" value="1"/>
</dbReference>
<reference evidence="3 4" key="1">
    <citation type="submission" date="2018-12" db="EMBL/GenBank/DDBJ databases">
        <title>Draft genome sequence of Xylaria grammica IHI A82.</title>
        <authorList>
            <person name="Buettner E."/>
            <person name="Kellner H."/>
        </authorList>
    </citation>
    <scope>NUCLEOTIDE SEQUENCE [LARGE SCALE GENOMIC DNA]</scope>
    <source>
        <strain evidence="3 4">IHI A82</strain>
    </source>
</reference>
<protein>
    <submittedName>
        <fullName evidence="3">Uncharacterized protein</fullName>
    </submittedName>
</protein>
<organism evidence="3 4">
    <name type="scientific">Xylaria grammica</name>
    <dbReference type="NCBI Taxonomy" id="363999"/>
    <lineage>
        <taxon>Eukaryota</taxon>
        <taxon>Fungi</taxon>
        <taxon>Dikarya</taxon>
        <taxon>Ascomycota</taxon>
        <taxon>Pezizomycotina</taxon>
        <taxon>Sordariomycetes</taxon>
        <taxon>Xylariomycetidae</taxon>
        <taxon>Xylariales</taxon>
        <taxon>Xylariaceae</taxon>
        <taxon>Xylaria</taxon>
    </lineage>
</organism>
<evidence type="ECO:0000313" key="3">
    <source>
        <dbReference type="EMBL" id="RWA12915.1"/>
    </source>
</evidence>
<sequence>MEPGDGIKDSASGPIRVKLSPVEETMMLTLWSRARDAASPKPVLGDVHAQKILDRVDTASFSPTMFPGDSRYDDYITVRAKQLDEWCKTFLEAHTHEPIAVLHLACGLDLRAMRLQPWCGENVHWIDLDRPEVVSLRRRLIPDPNSAAVPRRGYAEVLPPLNYRLLGASATDESWIEEIPHDRPLLVIAEGLFPYLTPEEGTALLRRLVKHVVSGCVVMDTVGKILTRYTSFMPLFRGTSVRMKWGVDDGEEVARCHPRLYLVETVLFRDLLPGMFASAAPPCLGVLTPVFSLLPSWRTYGQLLRLEF</sequence>
<dbReference type="SUPFAM" id="SSF53335">
    <property type="entry name" value="S-adenosyl-L-methionine-dependent methyltransferases"/>
    <property type="match status" value="1"/>
</dbReference>
<dbReference type="Pfam" id="PF04072">
    <property type="entry name" value="LCM"/>
    <property type="match status" value="1"/>
</dbReference>
<dbReference type="AlphaFoldDB" id="A0A439DEV6"/>
<dbReference type="InterPro" id="IPR007213">
    <property type="entry name" value="Ppm1/Ppm2/Tcmp"/>
</dbReference>
<accession>A0A439DEV6</accession>
<dbReference type="GO" id="GO:0008168">
    <property type="term" value="F:methyltransferase activity"/>
    <property type="evidence" value="ECO:0007669"/>
    <property type="project" value="UniProtKB-KW"/>
</dbReference>
<name>A0A439DEV6_9PEZI</name>
<dbReference type="PIRSF" id="PIRSF028177">
    <property type="entry name" value="Polyketide_synth_Omtfrase_TcmP"/>
    <property type="match status" value="1"/>
</dbReference>
<keyword evidence="1" id="KW-0489">Methyltransferase</keyword>
<dbReference type="Proteomes" id="UP000286045">
    <property type="component" value="Unassembled WGS sequence"/>
</dbReference>
<keyword evidence="2" id="KW-0808">Transferase</keyword>
<dbReference type="GO" id="GO:0032259">
    <property type="term" value="P:methylation"/>
    <property type="evidence" value="ECO:0007669"/>
    <property type="project" value="UniProtKB-KW"/>
</dbReference>
<dbReference type="EMBL" id="RYZI01000039">
    <property type="protein sequence ID" value="RWA12915.1"/>
    <property type="molecule type" value="Genomic_DNA"/>
</dbReference>
<dbReference type="PANTHER" id="PTHR43619">
    <property type="entry name" value="S-ADENOSYL-L-METHIONINE-DEPENDENT METHYLTRANSFERASE YKTD-RELATED"/>
    <property type="match status" value="1"/>
</dbReference>
<dbReference type="InterPro" id="IPR029063">
    <property type="entry name" value="SAM-dependent_MTases_sf"/>
</dbReference>
<comment type="caution">
    <text evidence="3">The sequence shown here is derived from an EMBL/GenBank/DDBJ whole genome shotgun (WGS) entry which is preliminary data.</text>
</comment>
<gene>
    <name evidence="3" type="ORF">EKO27_g2217</name>
</gene>
<proteinExistence type="predicted"/>
<dbReference type="STRING" id="363999.A0A439DEV6"/>